<dbReference type="InterPro" id="IPR000524">
    <property type="entry name" value="Tscrpt_reg_HTH_GntR"/>
</dbReference>
<protein>
    <submittedName>
        <fullName evidence="5">GntR family transcriptional regulator</fullName>
    </submittedName>
</protein>
<dbReference type="GO" id="GO:0003700">
    <property type="term" value="F:DNA-binding transcription factor activity"/>
    <property type="evidence" value="ECO:0007669"/>
    <property type="project" value="InterPro"/>
</dbReference>
<evidence type="ECO:0000256" key="1">
    <source>
        <dbReference type="ARBA" id="ARBA00023015"/>
    </source>
</evidence>
<keyword evidence="3" id="KW-0804">Transcription</keyword>
<dbReference type="GO" id="GO:0043565">
    <property type="term" value="F:sequence-specific DNA binding"/>
    <property type="evidence" value="ECO:0007669"/>
    <property type="project" value="InterPro"/>
</dbReference>
<evidence type="ECO:0000256" key="3">
    <source>
        <dbReference type="ARBA" id="ARBA00023163"/>
    </source>
</evidence>
<comment type="caution">
    <text evidence="5">The sequence shown here is derived from an EMBL/GenBank/DDBJ whole genome shotgun (WGS) entry which is preliminary data.</text>
</comment>
<dbReference type="Proteomes" id="UP000306575">
    <property type="component" value="Unassembled WGS sequence"/>
</dbReference>
<dbReference type="PRINTS" id="PR00033">
    <property type="entry name" value="HTHASNC"/>
</dbReference>
<keyword evidence="2" id="KW-0238">DNA-binding</keyword>
<reference evidence="5 6" key="1">
    <citation type="submission" date="2019-04" db="EMBL/GenBank/DDBJ databases">
        <title>Genome sequence of Pelagicola litoralis CL-ES2.</title>
        <authorList>
            <person name="Cao J."/>
        </authorList>
    </citation>
    <scope>NUCLEOTIDE SEQUENCE [LARGE SCALE GENOMIC DNA]</scope>
    <source>
        <strain evidence="5 6">CL-ES2</strain>
    </source>
</reference>
<dbReference type="Pfam" id="PF07729">
    <property type="entry name" value="FCD"/>
    <property type="match status" value="1"/>
</dbReference>
<proteinExistence type="predicted"/>
<dbReference type="InterPro" id="IPR008920">
    <property type="entry name" value="TF_FadR/GntR_C"/>
</dbReference>
<evidence type="ECO:0000256" key="2">
    <source>
        <dbReference type="ARBA" id="ARBA00023125"/>
    </source>
</evidence>
<evidence type="ECO:0000313" key="6">
    <source>
        <dbReference type="Proteomes" id="UP000306575"/>
    </source>
</evidence>
<dbReference type="PROSITE" id="PS50949">
    <property type="entry name" value="HTH_GNTR"/>
    <property type="match status" value="1"/>
</dbReference>
<sequence length="208" mass="24031">MHHAIRKRICLLEYPPGARLSETELAQEFGTSRTPLRRVLARLEDEGLVQSVHGVGTLVTDADIHELEHVYQLRVELTALPARLDPRLPDAAFMQKLDNFIMQSAKIIDHGTPLEFTEFDMDVFQFLLQLTGNAPLRETLERLYYQTKRLWLWAAINAKLDLVGEFRIFHHELEALQHALRSHDLDAAARIQSAHISMSFKRLFQKIK</sequence>
<dbReference type="InterPro" id="IPR036390">
    <property type="entry name" value="WH_DNA-bd_sf"/>
</dbReference>
<dbReference type="SUPFAM" id="SSF48008">
    <property type="entry name" value="GntR ligand-binding domain-like"/>
    <property type="match status" value="1"/>
</dbReference>
<keyword evidence="6" id="KW-1185">Reference proteome</keyword>
<dbReference type="PRINTS" id="PR00035">
    <property type="entry name" value="HTHGNTR"/>
</dbReference>
<dbReference type="EMBL" id="SULI01000004">
    <property type="protein sequence ID" value="TKZ21650.1"/>
    <property type="molecule type" value="Genomic_DNA"/>
</dbReference>
<dbReference type="OrthoDB" id="7618373at2"/>
<accession>A0A4U7N701</accession>
<dbReference type="AlphaFoldDB" id="A0A4U7N701"/>
<dbReference type="PANTHER" id="PTHR43537:SF5">
    <property type="entry name" value="UXU OPERON TRANSCRIPTIONAL REGULATOR"/>
    <property type="match status" value="1"/>
</dbReference>
<dbReference type="InterPro" id="IPR036388">
    <property type="entry name" value="WH-like_DNA-bd_sf"/>
</dbReference>
<dbReference type="Gene3D" id="1.20.120.530">
    <property type="entry name" value="GntR ligand-binding domain-like"/>
    <property type="match status" value="1"/>
</dbReference>
<gene>
    <name evidence="5" type="ORF">FAP39_05160</name>
</gene>
<evidence type="ECO:0000259" key="4">
    <source>
        <dbReference type="PROSITE" id="PS50949"/>
    </source>
</evidence>
<dbReference type="CDD" id="cd07377">
    <property type="entry name" value="WHTH_GntR"/>
    <property type="match status" value="1"/>
</dbReference>
<feature type="domain" description="HTH gntR-type" evidence="4">
    <location>
        <begin position="1"/>
        <end position="62"/>
    </location>
</feature>
<evidence type="ECO:0000313" key="5">
    <source>
        <dbReference type="EMBL" id="TKZ21650.1"/>
    </source>
</evidence>
<dbReference type="InterPro" id="IPR011711">
    <property type="entry name" value="GntR_C"/>
</dbReference>
<dbReference type="PANTHER" id="PTHR43537">
    <property type="entry name" value="TRANSCRIPTIONAL REGULATOR, GNTR FAMILY"/>
    <property type="match status" value="1"/>
</dbReference>
<dbReference type="InterPro" id="IPR000485">
    <property type="entry name" value="AsnC-type_HTH_dom"/>
</dbReference>
<dbReference type="SMART" id="SM00345">
    <property type="entry name" value="HTH_GNTR"/>
    <property type="match status" value="1"/>
</dbReference>
<dbReference type="Pfam" id="PF00392">
    <property type="entry name" value="GntR"/>
    <property type="match status" value="1"/>
</dbReference>
<keyword evidence="1" id="KW-0805">Transcription regulation</keyword>
<name>A0A4U7N701_9RHOB</name>
<dbReference type="Gene3D" id="1.10.10.10">
    <property type="entry name" value="Winged helix-like DNA-binding domain superfamily/Winged helix DNA-binding domain"/>
    <property type="match status" value="1"/>
</dbReference>
<organism evidence="5 6">
    <name type="scientific">Shimia litoralis</name>
    <dbReference type="NCBI Taxonomy" id="420403"/>
    <lineage>
        <taxon>Bacteria</taxon>
        <taxon>Pseudomonadati</taxon>
        <taxon>Pseudomonadota</taxon>
        <taxon>Alphaproteobacteria</taxon>
        <taxon>Rhodobacterales</taxon>
        <taxon>Roseobacteraceae</taxon>
    </lineage>
</organism>
<dbReference type="SUPFAM" id="SSF46785">
    <property type="entry name" value="Winged helix' DNA-binding domain"/>
    <property type="match status" value="1"/>
</dbReference>